<evidence type="ECO:0000256" key="5">
    <source>
        <dbReference type="ARBA" id="ARBA00023139"/>
    </source>
</evidence>
<dbReference type="Proteomes" id="UP000651085">
    <property type="component" value="Unassembled WGS sequence"/>
</dbReference>
<keyword evidence="6" id="KW-0998">Cell outer membrane</keyword>
<dbReference type="EMBL" id="JACRTF010000001">
    <property type="protein sequence ID" value="MBC8591964.1"/>
    <property type="molecule type" value="Genomic_DNA"/>
</dbReference>
<dbReference type="RefSeq" id="WP_262433182.1">
    <property type="nucleotide sequence ID" value="NZ_JACRTF010000001.1"/>
</dbReference>
<comment type="similarity">
    <text evidence="2">Belongs to the bacteroidetes fimbrillin superfamily. FimB/Mfa2 family.</text>
</comment>
<keyword evidence="4" id="KW-0472">Membrane</keyword>
<keyword evidence="9" id="KW-1185">Reference proteome</keyword>
<protein>
    <submittedName>
        <fullName evidence="8">FimB/Mfa2 family fimbrial subunit</fullName>
    </submittedName>
</protein>
<sequence length="310" mass="35143">MKLSETGNVNETSSPYDFSYERYINDVSIYIFSKDDKFIEQINNPQITGNDGDATRTIFGILEEDYSTYTNGIEIIVLTNLAKRGVTAPQLVTNQTKEDLYNALKFDYALNSSWQFRDSSKEYIPMWGISQIDGILHTGVNKGNLSLYRAIARVDVIFNTDGEGFSHFNITNITVDHFNNQGFCAPMNGLDTPSIPNASQIRTNASFFQPIPSKKIYRLYIPEYNNIDKADSEISKIKILGNLTTTNGTIVYGKEYTIEFKNGSTQLDILRNNLYKFNVTSITNEVAVTSSLKYEVEKWEYITVNVPSFN</sequence>
<gene>
    <name evidence="8" type="ORF">H8744_01655</name>
</gene>
<organism evidence="8 9">
    <name type="scientific">Jilunia laotingensis</name>
    <dbReference type="NCBI Taxonomy" id="2763675"/>
    <lineage>
        <taxon>Bacteria</taxon>
        <taxon>Pseudomonadati</taxon>
        <taxon>Bacteroidota</taxon>
        <taxon>Bacteroidia</taxon>
        <taxon>Bacteroidales</taxon>
        <taxon>Bacteroidaceae</taxon>
        <taxon>Jilunia</taxon>
    </lineage>
</organism>
<reference evidence="8" key="1">
    <citation type="submission" date="2020-08" db="EMBL/GenBank/DDBJ databases">
        <title>Genome public.</title>
        <authorList>
            <person name="Liu C."/>
            <person name="Sun Q."/>
        </authorList>
    </citation>
    <scope>NUCLEOTIDE SEQUENCE</scope>
    <source>
        <strain evidence="8">N12</strain>
    </source>
</reference>
<keyword evidence="7" id="KW-0449">Lipoprotein</keyword>
<dbReference type="Pfam" id="PF08842">
    <property type="entry name" value="Mfa2"/>
    <property type="match status" value="1"/>
</dbReference>
<evidence type="ECO:0000256" key="3">
    <source>
        <dbReference type="ARBA" id="ARBA00022729"/>
    </source>
</evidence>
<keyword evidence="3" id="KW-0732">Signal</keyword>
<evidence type="ECO:0000256" key="6">
    <source>
        <dbReference type="ARBA" id="ARBA00023237"/>
    </source>
</evidence>
<comment type="subcellular location">
    <subcellularLocation>
        <location evidence="1">Cell outer membrane</location>
    </subcellularLocation>
</comment>
<proteinExistence type="inferred from homology"/>
<accession>A0A926F4X1</accession>
<dbReference type="InterPro" id="IPR014941">
    <property type="entry name" value="FimB/Mfa2/Mfa3"/>
</dbReference>
<evidence type="ECO:0000256" key="2">
    <source>
        <dbReference type="ARBA" id="ARBA00007248"/>
    </source>
</evidence>
<dbReference type="AlphaFoldDB" id="A0A926F4X1"/>
<dbReference type="GO" id="GO:0009279">
    <property type="term" value="C:cell outer membrane"/>
    <property type="evidence" value="ECO:0007669"/>
    <property type="project" value="UniProtKB-SubCell"/>
</dbReference>
<evidence type="ECO:0000256" key="4">
    <source>
        <dbReference type="ARBA" id="ARBA00023136"/>
    </source>
</evidence>
<evidence type="ECO:0000256" key="1">
    <source>
        <dbReference type="ARBA" id="ARBA00004442"/>
    </source>
</evidence>
<evidence type="ECO:0000313" key="9">
    <source>
        <dbReference type="Proteomes" id="UP000651085"/>
    </source>
</evidence>
<keyword evidence="5" id="KW-0564">Palmitate</keyword>
<comment type="caution">
    <text evidence="8">The sequence shown here is derived from an EMBL/GenBank/DDBJ whole genome shotgun (WGS) entry which is preliminary data.</text>
</comment>
<evidence type="ECO:0000313" key="8">
    <source>
        <dbReference type="EMBL" id="MBC8591964.1"/>
    </source>
</evidence>
<evidence type="ECO:0000256" key="7">
    <source>
        <dbReference type="ARBA" id="ARBA00023288"/>
    </source>
</evidence>
<name>A0A926F4X1_9BACT</name>